<dbReference type="Proteomes" id="UP001374599">
    <property type="component" value="Unassembled WGS sequence"/>
</dbReference>
<organism evidence="1 2">
    <name type="scientific">Vallitalea maricola</name>
    <dbReference type="NCBI Taxonomy" id="3074433"/>
    <lineage>
        <taxon>Bacteria</taxon>
        <taxon>Bacillati</taxon>
        <taxon>Bacillota</taxon>
        <taxon>Clostridia</taxon>
        <taxon>Lachnospirales</taxon>
        <taxon>Vallitaleaceae</taxon>
        <taxon>Vallitalea</taxon>
    </lineage>
</organism>
<name>A0ACB5UGR6_9FIRM</name>
<keyword evidence="2" id="KW-1185">Reference proteome</keyword>
<accession>A0ACB5UGR6</accession>
<protein>
    <submittedName>
        <fullName evidence="1">Uncharacterized protein</fullName>
    </submittedName>
</protein>
<evidence type="ECO:0000313" key="1">
    <source>
        <dbReference type="EMBL" id="GMQ61656.1"/>
    </source>
</evidence>
<sequence>MLGEYYFRLSDFNEQELENEIDIIAIGHMGCCRALPDYNEILEVYNTCKKHNKKLRLYTPRVPQEHLQFMMEYLQEISMLFESDFFQLVINDIGLLLWMKEKDYKPKQLILGATYSWSAMQNSLYDNIIRDEEEDIKRMYAQVNNNNDIRLSFLKELNITEVEVPNIKGVLEQVDRIRDNGFAISVFKTFILAGFSRSCVHCKIKKIKASDCNKECEEVFKLDMNQMWDYLTGSFPYFVDKPEINTYYSSLFVHGNMQYRELKNSIKGDEDQLNLMKDTIIKCSGLDKLERDYEYENKMSGQFIKSS</sequence>
<evidence type="ECO:0000313" key="2">
    <source>
        <dbReference type="Proteomes" id="UP001374599"/>
    </source>
</evidence>
<gene>
    <name evidence="1" type="ORF">AN2V17_08850</name>
</gene>
<comment type="caution">
    <text evidence="1">The sequence shown here is derived from an EMBL/GenBank/DDBJ whole genome shotgun (WGS) entry which is preliminary data.</text>
</comment>
<proteinExistence type="predicted"/>
<reference evidence="1" key="1">
    <citation type="submission" date="2023-09" db="EMBL/GenBank/DDBJ databases">
        <title>Vallitalea sediminicola and Vallitalea maricola sp. nov., anaerobic bacteria isolated from marine sediment.</title>
        <authorList>
            <person name="Hirano S."/>
            <person name="Maeda A."/>
            <person name="Terahara T."/>
            <person name="Mori K."/>
            <person name="Hamada M."/>
            <person name="Matsumoto R."/>
            <person name="Kobayashi T."/>
        </authorList>
    </citation>
    <scope>NUCLEOTIDE SEQUENCE</scope>
    <source>
        <strain evidence="1">AN17-2</strain>
    </source>
</reference>
<dbReference type="EMBL" id="BTPU01000011">
    <property type="protein sequence ID" value="GMQ61656.1"/>
    <property type="molecule type" value="Genomic_DNA"/>
</dbReference>